<comment type="subcellular location">
    <subcellularLocation>
        <location evidence="1 12">Mitochondrion inner membrane</location>
        <topology evidence="1 12">Multi-pass membrane protein</topology>
    </subcellularLocation>
</comment>
<reference evidence="13" key="1">
    <citation type="submission" date="2022-12" db="EMBL/GenBank/DDBJ databases">
        <authorList>
            <person name="Brejova B."/>
        </authorList>
    </citation>
    <scope>NUCLEOTIDE SEQUENCE</scope>
</reference>
<evidence type="ECO:0000256" key="11">
    <source>
        <dbReference type="ARBA" id="ARBA00038721"/>
    </source>
</evidence>
<dbReference type="GO" id="GO:0045016">
    <property type="term" value="P:mitochondrial magnesium ion transmembrane transport"/>
    <property type="evidence" value="ECO:0007669"/>
    <property type="project" value="TreeGrafter"/>
</dbReference>
<dbReference type="GO" id="GO:0015095">
    <property type="term" value="F:magnesium ion transmembrane transporter activity"/>
    <property type="evidence" value="ECO:0007669"/>
    <property type="project" value="TreeGrafter"/>
</dbReference>
<dbReference type="AlphaFoldDB" id="A0A9W4U0P3"/>
<evidence type="ECO:0000256" key="10">
    <source>
        <dbReference type="ARBA" id="ARBA00037564"/>
    </source>
</evidence>
<evidence type="ECO:0000256" key="8">
    <source>
        <dbReference type="ARBA" id="ARBA00023065"/>
    </source>
</evidence>
<keyword evidence="12" id="KW-0496">Mitochondrion</keyword>
<proteinExistence type="inferred from homology"/>
<name>A0A9W4U0P3_9ASCO</name>
<dbReference type="PANTHER" id="PTHR13890:SF0">
    <property type="entry name" value="MAGNESIUM TRANSPORTER MRS2 HOMOLOG, MITOCHONDRIAL"/>
    <property type="match status" value="1"/>
</dbReference>
<keyword evidence="8 12" id="KW-0406">Ion transport</keyword>
<sequence length="198" mass="22531">MKVHTNVLKNILTGLDNDIDRVKLRYLLIQSKKIAQFQQKVTLIRDLLEEILEQDDELNQLYLTDVNNGEGRIGTNHTEIEMLLESYYKTCDEIVQTSEDLRSQIKTTEEIINIVLDSNRNELMLLGLKFSTGLLSMGIALFVAALYGMNLENLIEETDGGFEIVVGGSMLLLILLLGFSVKQLKKVEKITMTRIRPK</sequence>
<gene>
    <name evidence="13" type="ORF">CANVERA_P5086</name>
</gene>
<dbReference type="Proteomes" id="UP001152885">
    <property type="component" value="Unassembled WGS sequence"/>
</dbReference>
<keyword evidence="5 12" id="KW-0460">Magnesium</keyword>
<keyword evidence="7 12" id="KW-1133">Transmembrane helix</keyword>
<keyword evidence="6" id="KW-0809">Transit peptide</keyword>
<evidence type="ECO:0000256" key="9">
    <source>
        <dbReference type="ARBA" id="ARBA00023136"/>
    </source>
</evidence>
<keyword evidence="4 12" id="KW-0812">Transmembrane</keyword>
<evidence type="ECO:0000313" key="13">
    <source>
        <dbReference type="EMBL" id="CAI5760577.1"/>
    </source>
</evidence>
<evidence type="ECO:0000256" key="4">
    <source>
        <dbReference type="ARBA" id="ARBA00022692"/>
    </source>
</evidence>
<dbReference type="OrthoDB" id="10251508at2759"/>
<keyword evidence="3 12" id="KW-0813">Transport</keyword>
<evidence type="ECO:0000256" key="3">
    <source>
        <dbReference type="ARBA" id="ARBA00022448"/>
    </source>
</evidence>
<comment type="similarity">
    <text evidence="2 12">Belongs to the CorA metal ion transporter (MIT) (TC 1.A.35) family.</text>
</comment>
<keyword evidence="12" id="KW-0999">Mitochondrion inner membrane</keyword>
<evidence type="ECO:0000256" key="5">
    <source>
        <dbReference type="ARBA" id="ARBA00022842"/>
    </source>
</evidence>
<comment type="subunit">
    <text evidence="11">Forms homooligomers. Interacts with MRS2.</text>
</comment>
<dbReference type="PANTHER" id="PTHR13890">
    <property type="entry name" value="RNA SPLICING PROTEIN MRS2, MITOCHONDRIAL"/>
    <property type="match status" value="1"/>
</dbReference>
<protein>
    <recommendedName>
        <fullName evidence="12">Magnesium transporter</fullName>
    </recommendedName>
</protein>
<evidence type="ECO:0000313" key="14">
    <source>
        <dbReference type="Proteomes" id="UP001152885"/>
    </source>
</evidence>
<dbReference type="GO" id="GO:0005743">
    <property type="term" value="C:mitochondrial inner membrane"/>
    <property type="evidence" value="ECO:0007669"/>
    <property type="project" value="UniProtKB-SubCell"/>
</dbReference>
<comment type="function">
    <text evidence="10">Mitochondrial inner membrane magnesium transporter required for mitochondrial magnesium homeostasis. Modulates the conductance of the MRS2 channel. Involved in the splicing of mRNA group II introns in mitochondria by affecting mitochondrial magnesium concentrations, which are critical for group II intron splicing.</text>
</comment>
<evidence type="ECO:0000256" key="12">
    <source>
        <dbReference type="RuleBase" id="RU366042"/>
    </source>
</evidence>
<dbReference type="Pfam" id="PF22099">
    <property type="entry name" value="MRS2-like"/>
    <property type="match status" value="1"/>
</dbReference>
<evidence type="ECO:0000256" key="7">
    <source>
        <dbReference type="ARBA" id="ARBA00022989"/>
    </source>
</evidence>
<feature type="transmembrane region" description="Helical" evidence="12">
    <location>
        <begin position="130"/>
        <end position="149"/>
    </location>
</feature>
<evidence type="ECO:0000256" key="1">
    <source>
        <dbReference type="ARBA" id="ARBA00004448"/>
    </source>
</evidence>
<organism evidence="13 14">
    <name type="scientific">Candida verbasci</name>
    <dbReference type="NCBI Taxonomy" id="1227364"/>
    <lineage>
        <taxon>Eukaryota</taxon>
        <taxon>Fungi</taxon>
        <taxon>Dikarya</taxon>
        <taxon>Ascomycota</taxon>
        <taxon>Saccharomycotina</taxon>
        <taxon>Pichiomycetes</taxon>
        <taxon>Debaryomycetaceae</taxon>
        <taxon>Candida/Lodderomyces clade</taxon>
        <taxon>Candida</taxon>
    </lineage>
</organism>
<dbReference type="CDD" id="cd12823">
    <property type="entry name" value="Mrs2_Mfm1p-like"/>
    <property type="match status" value="1"/>
</dbReference>
<comment type="caution">
    <text evidence="13">The sequence shown here is derived from an EMBL/GenBank/DDBJ whole genome shotgun (WGS) entry which is preliminary data.</text>
</comment>
<feature type="transmembrane region" description="Helical" evidence="12">
    <location>
        <begin position="161"/>
        <end position="181"/>
    </location>
</feature>
<evidence type="ECO:0000256" key="6">
    <source>
        <dbReference type="ARBA" id="ARBA00022946"/>
    </source>
</evidence>
<keyword evidence="14" id="KW-1185">Reference proteome</keyword>
<keyword evidence="9 12" id="KW-0472">Membrane</keyword>
<dbReference type="EMBL" id="CANTUO010000007">
    <property type="protein sequence ID" value="CAI5760577.1"/>
    <property type="molecule type" value="Genomic_DNA"/>
</dbReference>
<dbReference type="InterPro" id="IPR039204">
    <property type="entry name" value="MRS2-like"/>
</dbReference>
<dbReference type="Gene3D" id="1.20.58.340">
    <property type="entry name" value="Magnesium transport protein CorA, transmembrane region"/>
    <property type="match status" value="1"/>
</dbReference>
<accession>A0A9W4U0P3</accession>
<evidence type="ECO:0000256" key="2">
    <source>
        <dbReference type="ARBA" id="ARBA00009765"/>
    </source>
</evidence>